<evidence type="ECO:0000256" key="2">
    <source>
        <dbReference type="ARBA" id="ARBA00022670"/>
    </source>
</evidence>
<dbReference type="Gene3D" id="3.90.1680.10">
    <property type="entry name" value="SOS response associated peptidase-like"/>
    <property type="match status" value="1"/>
</dbReference>
<evidence type="ECO:0000256" key="8">
    <source>
        <dbReference type="SAM" id="MobiDB-lite"/>
    </source>
</evidence>
<reference evidence="9 10" key="1">
    <citation type="journal article" date="2018" name="Front. Microbiol.">
        <title>Genomic and genetic insights into a cosmopolitan fungus, Paecilomyces variotii (Eurotiales).</title>
        <authorList>
            <person name="Urquhart A.S."/>
            <person name="Mondo S.J."/>
            <person name="Makela M.R."/>
            <person name="Hane J.K."/>
            <person name="Wiebenga A."/>
            <person name="He G."/>
            <person name="Mihaltcheva S."/>
            <person name="Pangilinan J."/>
            <person name="Lipzen A."/>
            <person name="Barry K."/>
            <person name="de Vries R.P."/>
            <person name="Grigoriev I.V."/>
            <person name="Idnurm A."/>
        </authorList>
    </citation>
    <scope>NUCLEOTIDE SEQUENCE [LARGE SCALE GENOMIC DNA]</scope>
    <source>
        <strain evidence="9 10">CBS 101075</strain>
    </source>
</reference>
<feature type="region of interest" description="Disordered" evidence="8">
    <location>
        <begin position="27"/>
        <end position="72"/>
    </location>
</feature>
<feature type="compositionally biased region" description="Basic and acidic residues" evidence="8">
    <location>
        <begin position="343"/>
        <end position="357"/>
    </location>
</feature>
<dbReference type="PANTHER" id="PTHR13604:SF0">
    <property type="entry name" value="ABASIC SITE PROCESSING PROTEIN HMCES"/>
    <property type="match status" value="1"/>
</dbReference>
<dbReference type="GO" id="GO:0106300">
    <property type="term" value="P:protein-DNA covalent cross-linking repair"/>
    <property type="evidence" value="ECO:0007669"/>
    <property type="project" value="InterPro"/>
</dbReference>
<dbReference type="STRING" id="264951.A0A443HN11"/>
<evidence type="ECO:0000256" key="6">
    <source>
        <dbReference type="ARBA" id="ARBA00023125"/>
    </source>
</evidence>
<evidence type="ECO:0000256" key="3">
    <source>
        <dbReference type="ARBA" id="ARBA00022763"/>
    </source>
</evidence>
<organism evidence="9 10">
    <name type="scientific">Byssochlamys spectabilis</name>
    <name type="common">Paecilomyces variotii</name>
    <dbReference type="NCBI Taxonomy" id="264951"/>
    <lineage>
        <taxon>Eukaryota</taxon>
        <taxon>Fungi</taxon>
        <taxon>Dikarya</taxon>
        <taxon>Ascomycota</taxon>
        <taxon>Pezizomycotina</taxon>
        <taxon>Eurotiomycetes</taxon>
        <taxon>Eurotiomycetidae</taxon>
        <taxon>Eurotiales</taxon>
        <taxon>Thermoascaceae</taxon>
        <taxon>Paecilomyces</taxon>
    </lineage>
</organism>
<feature type="compositionally biased region" description="Basic and acidic residues" evidence="8">
    <location>
        <begin position="274"/>
        <end position="307"/>
    </location>
</feature>
<dbReference type="VEuPathDB" id="FungiDB:C8Q69DRAFT_62937"/>
<dbReference type="GO" id="GO:0006508">
    <property type="term" value="P:proteolysis"/>
    <property type="evidence" value="ECO:0007669"/>
    <property type="project" value="UniProtKB-KW"/>
</dbReference>
<dbReference type="EMBL" id="RCNU01000010">
    <property type="protein sequence ID" value="RWQ93206.1"/>
    <property type="molecule type" value="Genomic_DNA"/>
</dbReference>
<protein>
    <submittedName>
        <fullName evidence="9">DUF159 domain protein</fullName>
    </submittedName>
</protein>
<comment type="similarity">
    <text evidence="1">Belongs to the SOS response-associated peptidase family.</text>
</comment>
<comment type="caution">
    <text evidence="9">The sequence shown here is derived from an EMBL/GenBank/DDBJ whole genome shotgun (WGS) entry which is preliminary data.</text>
</comment>
<dbReference type="SUPFAM" id="SSF143081">
    <property type="entry name" value="BB1717-like"/>
    <property type="match status" value="1"/>
</dbReference>
<dbReference type="GO" id="GO:0003697">
    <property type="term" value="F:single-stranded DNA binding"/>
    <property type="evidence" value="ECO:0007669"/>
    <property type="project" value="InterPro"/>
</dbReference>
<evidence type="ECO:0000256" key="1">
    <source>
        <dbReference type="ARBA" id="ARBA00008136"/>
    </source>
</evidence>
<evidence type="ECO:0000256" key="4">
    <source>
        <dbReference type="ARBA" id="ARBA00022801"/>
    </source>
</evidence>
<evidence type="ECO:0000256" key="7">
    <source>
        <dbReference type="ARBA" id="ARBA00023239"/>
    </source>
</evidence>
<keyword evidence="7" id="KW-0456">Lyase</keyword>
<dbReference type="Proteomes" id="UP000283841">
    <property type="component" value="Unassembled WGS sequence"/>
</dbReference>
<dbReference type="AlphaFoldDB" id="A0A443HN11"/>
<sequence length="407" mass="46374">MQVDEAPDDDAVRETYNFAPGYHGVVYRADTPDYGGQEPEVADGLETAAEQEGEDGQGDEKEKTTNEEGSKKKKIHYKLQAMKWGLVPFWTKRQPDYGSMMRTINCRDDSLVEDRGMWTSMKRRKRCVVVCQGFYEWLKKGPGGKEKIPHFVKRKDGQLMYFAGLWDCVNYEDEKLYTYTIITTSSNSYLKFLHDRMPVILDPNSPEMKTWLDPTRTTWSKELQSILKPYQGELECYPVAKEVGKVGNNSPDFLIPINSKDNKKSIANFFANAEKGKPKDNEHPVKHVEDQTELKIVHDKDEQRVTQDDEWTEDNAPIPVTGIKREHPPDNEVKGTPRSSKTRKTDSSKSPDMKREASASPPNTSTTTTTTPGRKTRSTTKTHSAGKDETEKKAVDGSQRITNFFKK</sequence>
<proteinExistence type="inferred from homology"/>
<dbReference type="InterPro" id="IPR003738">
    <property type="entry name" value="SRAP"/>
</dbReference>
<dbReference type="GeneID" id="39603133"/>
<dbReference type="RefSeq" id="XP_028482851.1">
    <property type="nucleotide sequence ID" value="XM_028633856.1"/>
</dbReference>
<evidence type="ECO:0000313" key="9">
    <source>
        <dbReference type="EMBL" id="RWQ93206.1"/>
    </source>
</evidence>
<dbReference type="GO" id="GO:0008233">
    <property type="term" value="F:peptidase activity"/>
    <property type="evidence" value="ECO:0007669"/>
    <property type="project" value="UniProtKB-KW"/>
</dbReference>
<keyword evidence="10" id="KW-1185">Reference proteome</keyword>
<dbReference type="InterPro" id="IPR036590">
    <property type="entry name" value="SRAP-like"/>
</dbReference>
<feature type="compositionally biased region" description="Basic and acidic residues" evidence="8">
    <location>
        <begin position="385"/>
        <end position="395"/>
    </location>
</feature>
<keyword evidence="6" id="KW-0238">DNA-binding</keyword>
<name>A0A443HN11_BYSSP</name>
<evidence type="ECO:0000256" key="5">
    <source>
        <dbReference type="ARBA" id="ARBA00023124"/>
    </source>
</evidence>
<gene>
    <name evidence="9" type="ORF">C8Q69DRAFT_62937</name>
</gene>
<dbReference type="Pfam" id="PF02586">
    <property type="entry name" value="SRAP"/>
    <property type="match status" value="1"/>
</dbReference>
<accession>A0A443HN11</accession>
<keyword evidence="5" id="KW-0190">Covalent protein-DNA linkage</keyword>
<feature type="compositionally biased region" description="Basic and acidic residues" evidence="8">
    <location>
        <begin position="58"/>
        <end position="70"/>
    </location>
</feature>
<evidence type="ECO:0000313" key="10">
    <source>
        <dbReference type="Proteomes" id="UP000283841"/>
    </source>
</evidence>
<feature type="compositionally biased region" description="Basic and acidic residues" evidence="8">
    <location>
        <begin position="323"/>
        <end position="335"/>
    </location>
</feature>
<feature type="region of interest" description="Disordered" evidence="8">
    <location>
        <begin position="273"/>
        <end position="407"/>
    </location>
</feature>
<keyword evidence="4" id="KW-0378">Hydrolase</keyword>
<keyword evidence="2" id="KW-0645">Protease</keyword>
<keyword evidence="3" id="KW-0227">DNA damage</keyword>
<dbReference type="PANTHER" id="PTHR13604">
    <property type="entry name" value="DC12-RELATED"/>
    <property type="match status" value="1"/>
</dbReference>
<dbReference type="GO" id="GO:0016829">
    <property type="term" value="F:lyase activity"/>
    <property type="evidence" value="ECO:0007669"/>
    <property type="project" value="UniProtKB-KW"/>
</dbReference>
<feature type="compositionally biased region" description="Low complexity" evidence="8">
    <location>
        <begin position="364"/>
        <end position="373"/>
    </location>
</feature>